<name>A0A1E3AK03_9FIRM</name>
<evidence type="ECO:0000313" key="8">
    <source>
        <dbReference type="EMBL" id="ODR47767.1"/>
    </source>
</evidence>
<evidence type="ECO:0000313" key="9">
    <source>
        <dbReference type="EMBL" id="ODR58134.1"/>
    </source>
</evidence>
<accession>A0A1E3AK03</accession>
<evidence type="ECO:0000259" key="5">
    <source>
        <dbReference type="PROSITE" id="PS50930"/>
    </source>
</evidence>
<dbReference type="InterPro" id="IPR007492">
    <property type="entry name" value="LytTR_DNA-bd_dom"/>
</dbReference>
<dbReference type="InterPro" id="IPR001789">
    <property type="entry name" value="Sig_transdc_resp-reg_receiver"/>
</dbReference>
<dbReference type="Proteomes" id="UP000094271">
    <property type="component" value="Unassembled WGS sequence"/>
</dbReference>
<dbReference type="GO" id="GO:0003677">
    <property type="term" value="F:DNA binding"/>
    <property type="evidence" value="ECO:0007669"/>
    <property type="project" value="UniProtKB-KW"/>
</dbReference>
<gene>
    <name evidence="6" type="primary">ypdB_1</name>
    <name evidence="7" type="synonym">ypdB_3</name>
    <name evidence="7" type="ORF">BEH84_02994</name>
    <name evidence="8" type="ORF">BEI59_22385</name>
    <name evidence="6" type="ORF">BEI61_00673</name>
    <name evidence="9" type="ORF">BEI63_09605</name>
</gene>
<dbReference type="PROSITE" id="PS50930">
    <property type="entry name" value="HTH_LYTTR"/>
    <property type="match status" value="1"/>
</dbReference>
<dbReference type="SUPFAM" id="SSF52172">
    <property type="entry name" value="CheY-like"/>
    <property type="match status" value="1"/>
</dbReference>
<dbReference type="AlphaFoldDB" id="A0A1E3AK03"/>
<dbReference type="EMBL" id="MCGH01000001">
    <property type="protein sequence ID" value="ODM09044.1"/>
    <property type="molecule type" value="Genomic_DNA"/>
</dbReference>
<proteinExistence type="predicted"/>
<dbReference type="Proteomes" id="UP000094869">
    <property type="component" value="Unassembled WGS sequence"/>
</dbReference>
<dbReference type="SMART" id="SM00850">
    <property type="entry name" value="LytTR"/>
    <property type="match status" value="1"/>
</dbReference>
<dbReference type="EMBL" id="MEHA01000019">
    <property type="protein sequence ID" value="ODR47767.1"/>
    <property type="molecule type" value="Genomic_DNA"/>
</dbReference>
<evidence type="ECO:0000313" key="13">
    <source>
        <dbReference type="Proteomes" id="UP000095003"/>
    </source>
</evidence>
<comment type="caution">
    <text evidence="6">The sequence shown here is derived from an EMBL/GenBank/DDBJ whole genome shotgun (WGS) entry which is preliminary data.</text>
</comment>
<dbReference type="Pfam" id="PF00072">
    <property type="entry name" value="Response_reg"/>
    <property type="match status" value="1"/>
</dbReference>
<dbReference type="PANTHER" id="PTHR37299">
    <property type="entry name" value="TRANSCRIPTIONAL REGULATOR-RELATED"/>
    <property type="match status" value="1"/>
</dbReference>
<sequence>MLEITICDDEKKLRNDLRHIAGTQLELSGLEYHITEAESGEELLRRNEERPADIIFLDIEMGGMNGMEAAKALRKSGCTAIIIFVTAYPDFVFHGYEVKALNYILKPYEDKKIREILDQALRELDMAAEKYYIVEQKSGTYKLPLRETRYFVSEGRKVTAVTGTENITFYGKLGEIEPELPDTFIRCHNRYLVNLNYVTRLENTSLLCGGDKIAVSRSCAQETAAAFARFMLR</sequence>
<dbReference type="EMBL" id="MCGI01000003">
    <property type="protein sequence ID" value="ODM10565.1"/>
    <property type="molecule type" value="Genomic_DNA"/>
</dbReference>
<dbReference type="Pfam" id="PF04397">
    <property type="entry name" value="LytTR"/>
    <property type="match status" value="1"/>
</dbReference>
<dbReference type="RefSeq" id="WP_009255198.1">
    <property type="nucleotide sequence ID" value="NZ_CABMHK010000044.1"/>
</dbReference>
<dbReference type="SMART" id="SM00448">
    <property type="entry name" value="REC"/>
    <property type="match status" value="1"/>
</dbReference>
<reference evidence="8 11" key="3">
    <citation type="submission" date="2016-08" db="EMBL/GenBank/DDBJ databases">
        <authorList>
            <person name="Seilhamer J.J."/>
        </authorList>
    </citation>
    <scope>NUCLEOTIDE SEQUENCE [LARGE SCALE GENOMIC DNA]</scope>
    <source>
        <strain evidence="8 11">NML150140-1</strain>
    </source>
</reference>
<keyword evidence="8" id="KW-0238">DNA-binding</keyword>
<evidence type="ECO:0000313" key="6">
    <source>
        <dbReference type="EMBL" id="ODM09044.1"/>
    </source>
</evidence>
<feature type="domain" description="Response regulatory" evidence="4">
    <location>
        <begin position="3"/>
        <end position="121"/>
    </location>
</feature>
<evidence type="ECO:0000256" key="3">
    <source>
        <dbReference type="PROSITE-ProRule" id="PRU00169"/>
    </source>
</evidence>
<evidence type="ECO:0000313" key="12">
    <source>
        <dbReference type="Proteomes" id="UP000094869"/>
    </source>
</evidence>
<evidence type="ECO:0000256" key="1">
    <source>
        <dbReference type="ARBA" id="ARBA00018672"/>
    </source>
</evidence>
<feature type="modified residue" description="4-aspartylphosphate" evidence="3">
    <location>
        <position position="58"/>
    </location>
</feature>
<evidence type="ECO:0000256" key="2">
    <source>
        <dbReference type="ARBA" id="ARBA00024867"/>
    </source>
</evidence>
<dbReference type="Proteomes" id="UP000095003">
    <property type="component" value="Unassembled WGS sequence"/>
</dbReference>
<dbReference type="EMBL" id="MEHD01000020">
    <property type="protein sequence ID" value="ODR58134.1"/>
    <property type="molecule type" value="Genomic_DNA"/>
</dbReference>
<dbReference type="GeneID" id="93303293"/>
<dbReference type="OrthoDB" id="3190595at2"/>
<dbReference type="Gene3D" id="2.40.50.1020">
    <property type="entry name" value="LytTr DNA-binding domain"/>
    <property type="match status" value="1"/>
</dbReference>
<evidence type="ECO:0000313" key="11">
    <source>
        <dbReference type="Proteomes" id="UP000094271"/>
    </source>
</evidence>
<feature type="domain" description="HTH LytTR-type" evidence="5">
    <location>
        <begin position="134"/>
        <end position="229"/>
    </location>
</feature>
<protein>
    <recommendedName>
        <fullName evidence="1">Stage 0 sporulation protein A homolog</fullName>
    </recommendedName>
</protein>
<dbReference type="GO" id="GO:0000156">
    <property type="term" value="F:phosphorelay response regulator activity"/>
    <property type="evidence" value="ECO:0007669"/>
    <property type="project" value="InterPro"/>
</dbReference>
<comment type="function">
    <text evidence="2">May play the central regulatory role in sporulation. It may be an element of the effector pathway responsible for the activation of sporulation genes in response to nutritional stress. Spo0A may act in concert with spo0H (a sigma factor) to control the expression of some genes that are critical to the sporulation process.</text>
</comment>
<evidence type="ECO:0000259" key="4">
    <source>
        <dbReference type="PROSITE" id="PS50110"/>
    </source>
</evidence>
<dbReference type="Gene3D" id="3.40.50.2300">
    <property type="match status" value="1"/>
</dbReference>
<keyword evidence="12" id="KW-1185">Reference proteome</keyword>
<dbReference type="InterPro" id="IPR046947">
    <property type="entry name" value="LytR-like"/>
</dbReference>
<dbReference type="PROSITE" id="PS50110">
    <property type="entry name" value="RESPONSE_REGULATORY"/>
    <property type="match status" value="1"/>
</dbReference>
<dbReference type="PATRIC" id="fig|1432052.3.peg.3314"/>
<dbReference type="InterPro" id="IPR011006">
    <property type="entry name" value="CheY-like_superfamily"/>
</dbReference>
<dbReference type="PANTHER" id="PTHR37299:SF1">
    <property type="entry name" value="STAGE 0 SPORULATION PROTEIN A HOMOLOG"/>
    <property type="match status" value="1"/>
</dbReference>
<reference evidence="9 12" key="2">
    <citation type="submission" date="2016-08" db="EMBL/GenBank/DDBJ databases">
        <title>Characterization of Isolates of Eisenbergiella tayi Derived from Blood Cultures, Using Whole Genome Sequencing.</title>
        <authorList>
            <person name="Bernier A.-M."/>
            <person name="Burdz T."/>
            <person name="Wiebe D."/>
            <person name="Bernard K."/>
        </authorList>
    </citation>
    <scope>NUCLEOTIDE SEQUENCE [LARGE SCALE GENOMIC DNA]</scope>
    <source>
        <strain evidence="9 12">NML120146</strain>
    </source>
</reference>
<dbReference type="Proteomes" id="UP000094067">
    <property type="component" value="Unassembled WGS sequence"/>
</dbReference>
<reference evidence="10 13" key="1">
    <citation type="submission" date="2016-07" db="EMBL/GenBank/DDBJ databases">
        <title>Characterization of isolates of Eisenbergiella tayi derived from blood cultures, using whole genome sequencing.</title>
        <authorList>
            <person name="Burdz T."/>
            <person name="Wiebe D."/>
            <person name="Huynh C."/>
            <person name="Bernard K."/>
        </authorList>
    </citation>
    <scope>NUCLEOTIDE SEQUENCE [LARGE SCALE GENOMIC DNA]</scope>
    <source>
        <strain evidence="6 10">NML 110608</strain>
        <strain evidence="7 13">NML 120489</strain>
    </source>
</reference>
<evidence type="ECO:0000313" key="7">
    <source>
        <dbReference type="EMBL" id="ODM10565.1"/>
    </source>
</evidence>
<keyword evidence="3" id="KW-0597">Phosphoprotein</keyword>
<evidence type="ECO:0000313" key="10">
    <source>
        <dbReference type="Proteomes" id="UP000094067"/>
    </source>
</evidence>
<organism evidence="6 10">
    <name type="scientific">Eisenbergiella tayi</name>
    <dbReference type="NCBI Taxonomy" id="1432052"/>
    <lineage>
        <taxon>Bacteria</taxon>
        <taxon>Bacillati</taxon>
        <taxon>Bacillota</taxon>
        <taxon>Clostridia</taxon>
        <taxon>Lachnospirales</taxon>
        <taxon>Lachnospiraceae</taxon>
        <taxon>Eisenbergiella</taxon>
    </lineage>
</organism>